<evidence type="ECO:0000256" key="8">
    <source>
        <dbReference type="ARBA" id="ARBA00022842"/>
    </source>
</evidence>
<dbReference type="InterPro" id="IPR036565">
    <property type="entry name" value="Mur-like_cat_sf"/>
</dbReference>
<dbReference type="AlphaFoldDB" id="A0A2G6KE33"/>
<dbReference type="InterPro" id="IPR004101">
    <property type="entry name" value="Mur_ligase_C"/>
</dbReference>
<dbReference type="InterPro" id="IPR036615">
    <property type="entry name" value="Mur_ligase_C_dom_sf"/>
</dbReference>
<dbReference type="Gene3D" id="3.40.1190.10">
    <property type="entry name" value="Mur-like, catalytic domain"/>
    <property type="match status" value="1"/>
</dbReference>
<evidence type="ECO:0000259" key="12">
    <source>
        <dbReference type="Pfam" id="PF08245"/>
    </source>
</evidence>
<dbReference type="GO" id="GO:0005524">
    <property type="term" value="F:ATP binding"/>
    <property type="evidence" value="ECO:0007669"/>
    <property type="project" value="UniProtKB-KW"/>
</dbReference>
<dbReference type="Gene3D" id="3.90.190.20">
    <property type="entry name" value="Mur ligase, C-terminal domain"/>
    <property type="match status" value="1"/>
</dbReference>
<dbReference type="GO" id="GO:0046872">
    <property type="term" value="F:metal ion binding"/>
    <property type="evidence" value="ECO:0007669"/>
    <property type="project" value="UniProtKB-KW"/>
</dbReference>
<name>A0A2G6KE33_9BACT</name>
<evidence type="ECO:0000256" key="1">
    <source>
        <dbReference type="ARBA" id="ARBA00001946"/>
    </source>
</evidence>
<evidence type="ECO:0000313" key="13">
    <source>
        <dbReference type="EMBL" id="PIE33928.1"/>
    </source>
</evidence>
<evidence type="ECO:0000256" key="3">
    <source>
        <dbReference type="ARBA" id="ARBA00013025"/>
    </source>
</evidence>
<reference evidence="13 14" key="1">
    <citation type="submission" date="2017-10" db="EMBL/GenBank/DDBJ databases">
        <title>Novel microbial diversity and functional potential in the marine mammal oral microbiome.</title>
        <authorList>
            <person name="Dudek N.K."/>
            <person name="Sun C.L."/>
            <person name="Burstein D."/>
            <person name="Kantor R.S."/>
            <person name="Aliaga Goltsman D.S."/>
            <person name="Bik E.M."/>
            <person name="Thomas B.C."/>
            <person name="Banfield J.F."/>
            <person name="Relman D.A."/>
        </authorList>
    </citation>
    <scope>NUCLEOTIDE SEQUENCE [LARGE SCALE GENOMIC DNA]</scope>
    <source>
        <strain evidence="13">DOLJORAL78_47_16</strain>
    </source>
</reference>
<dbReference type="Pfam" id="PF02875">
    <property type="entry name" value="Mur_ligase_C"/>
    <property type="match status" value="1"/>
</dbReference>
<dbReference type="GO" id="GO:0004326">
    <property type="term" value="F:tetrahydrofolylpolyglutamate synthase activity"/>
    <property type="evidence" value="ECO:0007669"/>
    <property type="project" value="UniProtKB-EC"/>
</dbReference>
<dbReference type="NCBIfam" id="TIGR01499">
    <property type="entry name" value="folC"/>
    <property type="match status" value="1"/>
</dbReference>
<keyword evidence="4" id="KW-0436">Ligase</keyword>
<evidence type="ECO:0000259" key="11">
    <source>
        <dbReference type="Pfam" id="PF02875"/>
    </source>
</evidence>
<dbReference type="InterPro" id="IPR013221">
    <property type="entry name" value="Mur_ligase_cen"/>
</dbReference>
<feature type="domain" description="Mur ligase central" evidence="12">
    <location>
        <begin position="73"/>
        <end position="299"/>
    </location>
</feature>
<keyword evidence="5" id="KW-0479">Metal-binding</keyword>
<evidence type="ECO:0000256" key="2">
    <source>
        <dbReference type="ARBA" id="ARBA00008276"/>
    </source>
</evidence>
<evidence type="ECO:0000256" key="10">
    <source>
        <dbReference type="ARBA" id="ARBA00047493"/>
    </source>
</evidence>
<evidence type="ECO:0000256" key="9">
    <source>
        <dbReference type="ARBA" id="ARBA00030592"/>
    </source>
</evidence>
<gene>
    <name evidence="13" type="ORF">CSA56_09590</name>
</gene>
<keyword evidence="7" id="KW-0067">ATP-binding</keyword>
<comment type="catalytic activity">
    <reaction evidence="10">
        <text>(6S)-5,6,7,8-tetrahydrofolyl-(gamma-L-Glu)(n) + L-glutamate + ATP = (6S)-5,6,7,8-tetrahydrofolyl-(gamma-L-Glu)(n+1) + ADP + phosphate + H(+)</text>
        <dbReference type="Rhea" id="RHEA:10580"/>
        <dbReference type="Rhea" id="RHEA-COMP:14738"/>
        <dbReference type="Rhea" id="RHEA-COMP:14740"/>
        <dbReference type="ChEBI" id="CHEBI:15378"/>
        <dbReference type="ChEBI" id="CHEBI:29985"/>
        <dbReference type="ChEBI" id="CHEBI:30616"/>
        <dbReference type="ChEBI" id="CHEBI:43474"/>
        <dbReference type="ChEBI" id="CHEBI:141005"/>
        <dbReference type="ChEBI" id="CHEBI:456216"/>
        <dbReference type="EC" id="6.3.2.17"/>
    </reaction>
</comment>
<dbReference type="Proteomes" id="UP000230821">
    <property type="component" value="Unassembled WGS sequence"/>
</dbReference>
<evidence type="ECO:0000313" key="14">
    <source>
        <dbReference type="Proteomes" id="UP000230821"/>
    </source>
</evidence>
<dbReference type="GO" id="GO:0005737">
    <property type="term" value="C:cytoplasm"/>
    <property type="evidence" value="ECO:0007669"/>
    <property type="project" value="TreeGrafter"/>
</dbReference>
<evidence type="ECO:0000256" key="7">
    <source>
        <dbReference type="ARBA" id="ARBA00022840"/>
    </source>
</evidence>
<comment type="caution">
    <text evidence="13">The sequence shown here is derived from an EMBL/GenBank/DDBJ whole genome shotgun (WGS) entry which is preliminary data.</text>
</comment>
<dbReference type="GO" id="GO:0008841">
    <property type="term" value="F:dihydrofolate synthase activity"/>
    <property type="evidence" value="ECO:0007669"/>
    <property type="project" value="TreeGrafter"/>
</dbReference>
<proteinExistence type="inferred from homology"/>
<dbReference type="Pfam" id="PF08245">
    <property type="entry name" value="Mur_ligase_M"/>
    <property type="match status" value="1"/>
</dbReference>
<dbReference type="PANTHER" id="PTHR11136:SF0">
    <property type="entry name" value="DIHYDROFOLATE SYNTHETASE-RELATED"/>
    <property type="match status" value="1"/>
</dbReference>
<keyword evidence="6" id="KW-0547">Nucleotide-binding</keyword>
<evidence type="ECO:0000256" key="6">
    <source>
        <dbReference type="ARBA" id="ARBA00022741"/>
    </source>
</evidence>
<dbReference type="SUPFAM" id="SSF53623">
    <property type="entry name" value="MurD-like peptide ligases, catalytic domain"/>
    <property type="match status" value="1"/>
</dbReference>
<dbReference type="PANTHER" id="PTHR11136">
    <property type="entry name" value="FOLYLPOLYGLUTAMATE SYNTHASE-RELATED"/>
    <property type="match status" value="1"/>
</dbReference>
<accession>A0A2G6KE33</accession>
<dbReference type="FunFam" id="3.40.1190.10:FF:000011">
    <property type="entry name" value="Folylpolyglutamate synthase/dihydrofolate synthase"/>
    <property type="match status" value="1"/>
</dbReference>
<dbReference type="SUPFAM" id="SSF53244">
    <property type="entry name" value="MurD-like peptide ligases, peptide-binding domain"/>
    <property type="match status" value="1"/>
</dbReference>
<dbReference type="EMBL" id="PDSK01000093">
    <property type="protein sequence ID" value="PIE33928.1"/>
    <property type="molecule type" value="Genomic_DNA"/>
</dbReference>
<feature type="domain" description="Mur ligase C-terminal" evidence="11">
    <location>
        <begin position="330"/>
        <end position="453"/>
    </location>
</feature>
<protein>
    <recommendedName>
        <fullName evidence="3">tetrahydrofolate synthase</fullName>
        <ecNumber evidence="3">6.3.2.17</ecNumber>
    </recommendedName>
    <alternativeName>
        <fullName evidence="9">Tetrahydrofolylpolyglutamate synthase</fullName>
    </alternativeName>
</protein>
<dbReference type="EC" id="6.3.2.17" evidence="3"/>
<keyword evidence="8" id="KW-0460">Magnesium</keyword>
<evidence type="ECO:0000256" key="4">
    <source>
        <dbReference type="ARBA" id="ARBA00022598"/>
    </source>
</evidence>
<comment type="similarity">
    <text evidence="2">Belongs to the folylpolyglutamate synthase family.</text>
</comment>
<comment type="cofactor">
    <cofactor evidence="1">
        <name>Mg(2+)</name>
        <dbReference type="ChEBI" id="CHEBI:18420"/>
    </cofactor>
</comment>
<dbReference type="PIRSF" id="PIRSF001563">
    <property type="entry name" value="Folylpolyglu_synth"/>
    <property type="match status" value="1"/>
</dbReference>
<organism evidence="13 14">
    <name type="scientific">candidate division KSB3 bacterium</name>
    <dbReference type="NCBI Taxonomy" id="2044937"/>
    <lineage>
        <taxon>Bacteria</taxon>
        <taxon>candidate division KSB3</taxon>
    </lineage>
</organism>
<sequence length="480" mass="54522">MFTSDMPFTFKEYITYKETERFLDSLIFSRPIPHFAPQKSSQPVRKNPLGTERIVSLLDVAGKPHLDNKYIHITGTSGKSSTSYIMSSLLQAQRYRTGLFISPHITTVAEHMQVNGLFPSFGELMVLVERFKPLIDMEYEQNELGMISRFELLVVLALEYFSQQQTDYVVLEVGVGGRYDATNAVESAEVCVITNIGLDHMHILGDSLEEIAQDKIGILKPGSPLVTAEQRPELLAIFRKEAEVFDAEVEVLGRDFHVEAVRAEADRTVFHYHSPAHRYHDVSLSTCGIYQAHNAALAIRSLELISEKNGQEIDEGALRTGLQQVRLPVRYEQVNDDPVVILDGAHNPDKIRSFVSYIQQRFALDEIIFVCGFTTGKKPRKMLASLLEAGRNFFLTRVMTPHRAYEEPYHLKQLLESLNPSAEITIKLDPLQALDVAVEQAREQGKIVCVTGSLYLAGHLRQRWYPEYEMLQQRHLFPEL</sequence>
<dbReference type="InterPro" id="IPR001645">
    <property type="entry name" value="Folylpolyglutamate_synth"/>
</dbReference>
<evidence type="ECO:0000256" key="5">
    <source>
        <dbReference type="ARBA" id="ARBA00022723"/>
    </source>
</evidence>